<keyword evidence="7" id="KW-0249">Electron transport</keyword>
<dbReference type="OrthoDB" id="951235at2"/>
<dbReference type="NCBIfam" id="NF033196">
    <property type="entry name" value="c_type_nonphoto"/>
    <property type="match status" value="1"/>
</dbReference>
<feature type="region of interest" description="Disordered" evidence="9">
    <location>
        <begin position="123"/>
        <end position="147"/>
    </location>
</feature>
<dbReference type="InterPro" id="IPR003158">
    <property type="entry name" value="Photosyn_RC_cyt_c-su"/>
</dbReference>
<comment type="function">
    <text evidence="1">The reaction center of purple bacteria contains a tightly bound cytochrome molecule which re-reduces the photo oxidized primary electron donor.</text>
</comment>
<dbReference type="GO" id="GO:0020037">
    <property type="term" value="F:heme binding"/>
    <property type="evidence" value="ECO:0007669"/>
    <property type="project" value="InterPro"/>
</dbReference>
<sequence>MKIKKSVAVIAAALITAGSLCSLSLPQEPEKPQNLKVLPKNIGHEELIVVMRNFNTALGVKCNFCHAPSKDDAKHLDFASDANPHKDVARDMMRMANRINKKFFKGTEPMTVTCYTCHHGNAEPASKPADSAAKQVSAPPAPPANNN</sequence>
<protein>
    <recommendedName>
        <fullName evidence="2">Photosynthetic reaction center cytochrome c subunit</fullName>
    </recommendedName>
</protein>
<keyword evidence="3" id="KW-0813">Transport</keyword>
<dbReference type="GO" id="GO:0009055">
    <property type="term" value="F:electron transfer activity"/>
    <property type="evidence" value="ECO:0007669"/>
    <property type="project" value="InterPro"/>
</dbReference>
<evidence type="ECO:0000256" key="5">
    <source>
        <dbReference type="ARBA" id="ARBA00022617"/>
    </source>
</evidence>
<dbReference type="EMBL" id="QLMA01000003">
    <property type="protein sequence ID" value="RAJ83131.1"/>
    <property type="molecule type" value="Genomic_DNA"/>
</dbReference>
<dbReference type="Pfam" id="PF02276">
    <property type="entry name" value="CytoC_RC"/>
    <property type="match status" value="1"/>
</dbReference>
<evidence type="ECO:0000256" key="6">
    <source>
        <dbReference type="ARBA" id="ARBA00022723"/>
    </source>
</evidence>
<reference evidence="11 12" key="1">
    <citation type="submission" date="2018-06" db="EMBL/GenBank/DDBJ databases">
        <title>Genomic Encyclopedia of Archaeal and Bacterial Type Strains, Phase II (KMG-II): from individual species to whole genera.</title>
        <authorList>
            <person name="Goeker M."/>
        </authorList>
    </citation>
    <scope>NUCLEOTIDE SEQUENCE [LARGE SCALE GENOMIC DNA]</scope>
    <source>
        <strain evidence="11 12">DSM 29821</strain>
    </source>
</reference>
<evidence type="ECO:0000256" key="2">
    <source>
        <dbReference type="ARBA" id="ARBA00015978"/>
    </source>
</evidence>
<evidence type="ECO:0000256" key="1">
    <source>
        <dbReference type="ARBA" id="ARBA00003196"/>
    </source>
</evidence>
<dbReference type="AlphaFoldDB" id="A0A327W1D7"/>
<accession>A0A327W1D7</accession>
<feature type="signal peptide" evidence="10">
    <location>
        <begin position="1"/>
        <end position="21"/>
    </location>
</feature>
<feature type="chain" id="PRO_5016420287" description="Photosynthetic reaction center cytochrome c subunit" evidence="10">
    <location>
        <begin position="22"/>
        <end position="147"/>
    </location>
</feature>
<comment type="caution">
    <text evidence="11">The sequence shown here is derived from an EMBL/GenBank/DDBJ whole genome shotgun (WGS) entry which is preliminary data.</text>
</comment>
<dbReference type="RefSeq" id="WP_111592326.1">
    <property type="nucleotide sequence ID" value="NZ_QLMA01000003.1"/>
</dbReference>
<dbReference type="GO" id="GO:0019684">
    <property type="term" value="P:photosynthesis, light reaction"/>
    <property type="evidence" value="ECO:0007669"/>
    <property type="project" value="InterPro"/>
</dbReference>
<evidence type="ECO:0000256" key="8">
    <source>
        <dbReference type="ARBA" id="ARBA00023004"/>
    </source>
</evidence>
<evidence type="ECO:0000313" key="12">
    <source>
        <dbReference type="Proteomes" id="UP000249819"/>
    </source>
</evidence>
<evidence type="ECO:0000256" key="3">
    <source>
        <dbReference type="ARBA" id="ARBA00022448"/>
    </source>
</evidence>
<keyword evidence="8" id="KW-0408">Iron</keyword>
<dbReference type="Gene3D" id="1.10.468.10">
    <property type="entry name" value="Photosynthetic Reaction Center, subunit C, domain 2"/>
    <property type="match status" value="1"/>
</dbReference>
<dbReference type="InterPro" id="IPR023119">
    <property type="entry name" value="Multihaem_cyt_PRC_cyt_su-like"/>
</dbReference>
<proteinExistence type="predicted"/>
<keyword evidence="6" id="KW-0479">Metal-binding</keyword>
<evidence type="ECO:0000313" key="11">
    <source>
        <dbReference type="EMBL" id="RAJ83131.1"/>
    </source>
</evidence>
<evidence type="ECO:0000256" key="10">
    <source>
        <dbReference type="SAM" id="SignalP"/>
    </source>
</evidence>
<name>A0A327W1D7_9BACT</name>
<dbReference type="InterPro" id="IPR036280">
    <property type="entry name" value="Multihaem_cyt_sf"/>
</dbReference>
<dbReference type="SUPFAM" id="SSF48695">
    <property type="entry name" value="Multiheme cytochromes"/>
    <property type="match status" value="1"/>
</dbReference>
<evidence type="ECO:0000256" key="4">
    <source>
        <dbReference type="ARBA" id="ARBA00022531"/>
    </source>
</evidence>
<keyword evidence="4" id="KW-0602">Photosynthesis</keyword>
<dbReference type="Proteomes" id="UP000249819">
    <property type="component" value="Unassembled WGS sequence"/>
</dbReference>
<dbReference type="GO" id="GO:0030077">
    <property type="term" value="C:plasma membrane light-harvesting complex"/>
    <property type="evidence" value="ECO:0007669"/>
    <property type="project" value="InterPro"/>
</dbReference>
<evidence type="ECO:0000256" key="9">
    <source>
        <dbReference type="SAM" id="MobiDB-lite"/>
    </source>
</evidence>
<keyword evidence="10" id="KW-0732">Signal</keyword>
<dbReference type="GO" id="GO:0005506">
    <property type="term" value="F:iron ion binding"/>
    <property type="evidence" value="ECO:0007669"/>
    <property type="project" value="InterPro"/>
</dbReference>
<evidence type="ECO:0000256" key="7">
    <source>
        <dbReference type="ARBA" id="ARBA00022982"/>
    </source>
</evidence>
<organism evidence="11 12">
    <name type="scientific">Chitinophaga dinghuensis</name>
    <dbReference type="NCBI Taxonomy" id="1539050"/>
    <lineage>
        <taxon>Bacteria</taxon>
        <taxon>Pseudomonadati</taxon>
        <taxon>Bacteroidota</taxon>
        <taxon>Chitinophagia</taxon>
        <taxon>Chitinophagales</taxon>
        <taxon>Chitinophagaceae</taxon>
        <taxon>Chitinophaga</taxon>
    </lineage>
</organism>
<keyword evidence="12" id="KW-1185">Reference proteome</keyword>
<gene>
    <name evidence="11" type="ORF">CLV59_10388</name>
</gene>
<keyword evidence="5" id="KW-0349">Heme</keyword>